<name>A0A892ZER2_9NEIS</name>
<feature type="domain" description="DUF4189" evidence="2">
    <location>
        <begin position="2"/>
        <end position="67"/>
    </location>
</feature>
<dbReference type="InterPro" id="IPR025240">
    <property type="entry name" value="DUF4189"/>
</dbReference>
<protein>
    <submittedName>
        <fullName evidence="3">DUF4189 domain-containing protein</fullName>
    </submittedName>
</protein>
<dbReference type="AlphaFoldDB" id="A0A892ZER2"/>
<gene>
    <name evidence="3" type="ORF">JQU52_12745</name>
</gene>
<feature type="region of interest" description="Disordered" evidence="1">
    <location>
        <begin position="95"/>
        <end position="124"/>
    </location>
</feature>
<evidence type="ECO:0000256" key="1">
    <source>
        <dbReference type="SAM" id="MobiDB-lite"/>
    </source>
</evidence>
<dbReference type="KEGG" id="ptes:JQU52_12745"/>
<dbReference type="Proteomes" id="UP000653156">
    <property type="component" value="Chromosome"/>
</dbReference>
<proteinExistence type="predicted"/>
<evidence type="ECO:0000259" key="2">
    <source>
        <dbReference type="Pfam" id="PF13827"/>
    </source>
</evidence>
<feature type="compositionally biased region" description="Polar residues" evidence="1">
    <location>
        <begin position="113"/>
        <end position="124"/>
    </location>
</feature>
<keyword evidence="4" id="KW-1185">Reference proteome</keyword>
<organism evidence="3 4">
    <name type="scientific">Paralysiella testudinis</name>
    <dbReference type="NCBI Taxonomy" id="2809020"/>
    <lineage>
        <taxon>Bacteria</taxon>
        <taxon>Pseudomonadati</taxon>
        <taxon>Pseudomonadota</taxon>
        <taxon>Betaproteobacteria</taxon>
        <taxon>Neisseriales</taxon>
        <taxon>Neisseriaceae</taxon>
        <taxon>Paralysiella</taxon>
    </lineage>
</organism>
<dbReference type="Pfam" id="PF13827">
    <property type="entry name" value="DUF4189"/>
    <property type="match status" value="1"/>
</dbReference>
<evidence type="ECO:0000313" key="3">
    <source>
        <dbReference type="EMBL" id="QRQ81551.1"/>
    </source>
</evidence>
<dbReference type="EMBL" id="CP069798">
    <property type="protein sequence ID" value="QRQ81551.1"/>
    <property type="molecule type" value="Genomic_DNA"/>
</dbReference>
<evidence type="ECO:0000313" key="4">
    <source>
        <dbReference type="Proteomes" id="UP000653156"/>
    </source>
</evidence>
<accession>A0A892ZER2</accession>
<sequence length="124" mass="13225">MTTSASYTQKQDAQRSAEELCRAGGQGACTVLQTFADTCGAVAYAKYQGKPQYFTATDADPKQAEQKHSGSALPNLVTTTATTSMHNALACNTASARHIMPRPPRKALPTKSVGCSRNWNDGQK</sequence>
<reference evidence="3" key="1">
    <citation type="submission" date="2021-02" db="EMBL/GenBank/DDBJ databases">
        <title>Neisseriaceae sp. 26B isolated from the cloaca of a Common Toad-headed Turtle (Mesoclemmys nasuta).</title>
        <authorList>
            <person name="Spergser J."/>
            <person name="Busse H.-J."/>
        </authorList>
    </citation>
    <scope>NUCLEOTIDE SEQUENCE</scope>
    <source>
        <strain evidence="3">26B</strain>
    </source>
</reference>
<dbReference type="RefSeq" id="WP_230338844.1">
    <property type="nucleotide sequence ID" value="NZ_CP069798.1"/>
</dbReference>